<keyword evidence="3" id="KW-1185">Reference proteome</keyword>
<sequence length="116" mass="12947">MNAGIRRQIKWSKRRIAKRLDKNNVEGCERPMFTAPNIQYEIAERTSAVSADGIGQLLTRFADRKGERLVWHVGSDGIEGVAEDVQAILLAGTHRSPRPTTECVADSDRAPSAFRR</sequence>
<dbReference type="AlphaFoldDB" id="A0A518BBF4"/>
<dbReference type="Proteomes" id="UP000317093">
    <property type="component" value="Chromosome"/>
</dbReference>
<proteinExistence type="predicted"/>
<dbReference type="EMBL" id="CP036279">
    <property type="protein sequence ID" value="QDU64324.1"/>
    <property type="molecule type" value="Genomic_DNA"/>
</dbReference>
<feature type="region of interest" description="Disordered" evidence="1">
    <location>
        <begin position="96"/>
        <end position="116"/>
    </location>
</feature>
<evidence type="ECO:0000313" key="3">
    <source>
        <dbReference type="Proteomes" id="UP000317093"/>
    </source>
</evidence>
<evidence type="ECO:0000313" key="2">
    <source>
        <dbReference type="EMBL" id="QDU64324.1"/>
    </source>
</evidence>
<accession>A0A518BBF4</accession>
<organism evidence="2 3">
    <name type="scientific">Kolteria novifilia</name>
    <dbReference type="NCBI Taxonomy" id="2527975"/>
    <lineage>
        <taxon>Bacteria</taxon>
        <taxon>Pseudomonadati</taxon>
        <taxon>Planctomycetota</taxon>
        <taxon>Planctomycetia</taxon>
        <taxon>Kolteriales</taxon>
        <taxon>Kolteriaceae</taxon>
        <taxon>Kolteria</taxon>
    </lineage>
</organism>
<evidence type="ECO:0000256" key="1">
    <source>
        <dbReference type="SAM" id="MobiDB-lite"/>
    </source>
</evidence>
<gene>
    <name evidence="2" type="ORF">Pan216_52130</name>
</gene>
<dbReference type="KEGG" id="knv:Pan216_52130"/>
<reference evidence="2 3" key="1">
    <citation type="submission" date="2019-02" db="EMBL/GenBank/DDBJ databases">
        <title>Deep-cultivation of Planctomycetes and their phenomic and genomic characterization uncovers novel biology.</title>
        <authorList>
            <person name="Wiegand S."/>
            <person name="Jogler M."/>
            <person name="Boedeker C."/>
            <person name="Pinto D."/>
            <person name="Vollmers J."/>
            <person name="Rivas-Marin E."/>
            <person name="Kohn T."/>
            <person name="Peeters S.H."/>
            <person name="Heuer A."/>
            <person name="Rast P."/>
            <person name="Oberbeckmann S."/>
            <person name="Bunk B."/>
            <person name="Jeske O."/>
            <person name="Meyerdierks A."/>
            <person name="Storesund J.E."/>
            <person name="Kallscheuer N."/>
            <person name="Luecker S."/>
            <person name="Lage O.M."/>
            <person name="Pohl T."/>
            <person name="Merkel B.J."/>
            <person name="Hornburger P."/>
            <person name="Mueller R.-W."/>
            <person name="Bruemmer F."/>
            <person name="Labrenz M."/>
            <person name="Spormann A.M."/>
            <person name="Op den Camp H."/>
            <person name="Overmann J."/>
            <person name="Amann R."/>
            <person name="Jetten M.S.M."/>
            <person name="Mascher T."/>
            <person name="Medema M.H."/>
            <person name="Devos D.P."/>
            <person name="Kaster A.-K."/>
            <person name="Ovreas L."/>
            <person name="Rohde M."/>
            <person name="Galperin M.Y."/>
            <person name="Jogler C."/>
        </authorList>
    </citation>
    <scope>NUCLEOTIDE SEQUENCE [LARGE SCALE GENOMIC DNA]</scope>
    <source>
        <strain evidence="2 3">Pan216</strain>
    </source>
</reference>
<protein>
    <submittedName>
        <fullName evidence="2">Uncharacterized protein</fullName>
    </submittedName>
</protein>
<name>A0A518BBF4_9BACT</name>